<evidence type="ECO:0000256" key="3">
    <source>
        <dbReference type="ARBA" id="ARBA00022723"/>
    </source>
</evidence>
<proteinExistence type="inferred from homology"/>
<accession>A0ABQ1IEY5</accession>
<dbReference type="InterPro" id="IPR005000">
    <property type="entry name" value="Aldolase/citrate-lyase_domain"/>
</dbReference>
<comment type="cofactor">
    <cofactor evidence="1">
        <name>Mg(2+)</name>
        <dbReference type="ChEBI" id="CHEBI:18420"/>
    </cofactor>
</comment>
<dbReference type="GO" id="GO:0016829">
    <property type="term" value="F:lyase activity"/>
    <property type="evidence" value="ECO:0007669"/>
    <property type="project" value="UniProtKB-KW"/>
</dbReference>
<dbReference type="EMBL" id="BMDZ01000016">
    <property type="protein sequence ID" value="GGB36944.1"/>
    <property type="molecule type" value="Genomic_DNA"/>
</dbReference>
<protein>
    <submittedName>
        <fullName evidence="6">CoA ester lyase</fullName>
    </submittedName>
</protein>
<sequence>MSGARSYLFVPADAPRKIARGLTSGADALILDLEDSVAGDRKPMARAALRDVLDDHGGTAGGPQLWVRINPLTDGHGSALADLAAVMPGRPAGIMLPKAAGRHDVIRLGHHLDAFEAAYGIDHGATHILSVATETPAAVLTLHSYAGPAIARLAAMTWGAEDLSAALGAVSNRDASGGLDPLYLTVRHLCLLAATAAGVDPVDTLWADYKDGEGLVASARAAAHAGFRAKIAIHPDQVGPINAAFTPDAATIATAERIVAAFASADGAGTVGLDGRMLDRPHLVQAQALLARAAARSAE</sequence>
<evidence type="ECO:0000256" key="1">
    <source>
        <dbReference type="ARBA" id="ARBA00001946"/>
    </source>
</evidence>
<comment type="caution">
    <text evidence="6">The sequence shown here is derived from an EMBL/GenBank/DDBJ whole genome shotgun (WGS) entry which is preliminary data.</text>
</comment>
<dbReference type="InterPro" id="IPR011206">
    <property type="entry name" value="Citrate_lyase_beta/mcl1/mcl2"/>
</dbReference>
<gene>
    <name evidence="6" type="ORF">GCM10011505_17990</name>
</gene>
<evidence type="ECO:0000313" key="7">
    <source>
        <dbReference type="Proteomes" id="UP000603352"/>
    </source>
</evidence>
<feature type="domain" description="HpcH/HpaI aldolase/citrate lyase" evidence="5">
    <location>
        <begin position="5"/>
        <end position="235"/>
    </location>
</feature>
<reference evidence="7" key="1">
    <citation type="journal article" date="2019" name="Int. J. Syst. Evol. Microbiol.">
        <title>The Global Catalogue of Microorganisms (GCM) 10K type strain sequencing project: providing services to taxonomists for standard genome sequencing and annotation.</title>
        <authorList>
            <consortium name="The Broad Institute Genomics Platform"/>
            <consortium name="The Broad Institute Genome Sequencing Center for Infectious Disease"/>
            <person name="Wu L."/>
            <person name="Ma J."/>
        </authorList>
    </citation>
    <scope>NUCLEOTIDE SEQUENCE [LARGE SCALE GENOMIC DNA]</scope>
    <source>
        <strain evidence="7">CGMCC 1.10188</strain>
    </source>
</reference>
<evidence type="ECO:0000259" key="5">
    <source>
        <dbReference type="Pfam" id="PF03328"/>
    </source>
</evidence>
<keyword evidence="4" id="KW-0460">Magnesium</keyword>
<name>A0ABQ1IEY5_9PROT</name>
<dbReference type="PANTHER" id="PTHR32308:SF0">
    <property type="entry name" value="HPCH_HPAI ALDOLASE_CITRATE LYASE DOMAIN-CONTAINING PROTEIN"/>
    <property type="match status" value="1"/>
</dbReference>
<keyword evidence="7" id="KW-1185">Reference proteome</keyword>
<keyword evidence="6" id="KW-0456">Lyase</keyword>
<dbReference type="SUPFAM" id="SSF51621">
    <property type="entry name" value="Phosphoenolpyruvate/pyruvate domain"/>
    <property type="match status" value="1"/>
</dbReference>
<evidence type="ECO:0000256" key="2">
    <source>
        <dbReference type="ARBA" id="ARBA00005568"/>
    </source>
</evidence>
<dbReference type="Gene3D" id="3.20.20.60">
    <property type="entry name" value="Phosphoenolpyruvate-binding domains"/>
    <property type="match status" value="1"/>
</dbReference>
<dbReference type="Proteomes" id="UP000603352">
    <property type="component" value="Unassembled WGS sequence"/>
</dbReference>
<organism evidence="6 7">
    <name type="scientific">Tistrella bauzanensis</name>
    <dbReference type="NCBI Taxonomy" id="657419"/>
    <lineage>
        <taxon>Bacteria</taxon>
        <taxon>Pseudomonadati</taxon>
        <taxon>Pseudomonadota</taxon>
        <taxon>Alphaproteobacteria</taxon>
        <taxon>Geminicoccales</taxon>
        <taxon>Geminicoccaceae</taxon>
        <taxon>Tistrella</taxon>
    </lineage>
</organism>
<dbReference type="RefSeq" id="WP_188576957.1">
    <property type="nucleotide sequence ID" value="NZ_BMDZ01000016.1"/>
</dbReference>
<dbReference type="PIRSF" id="PIRSF015582">
    <property type="entry name" value="Cit_lyase_B"/>
    <property type="match status" value="1"/>
</dbReference>
<dbReference type="PANTHER" id="PTHR32308">
    <property type="entry name" value="LYASE BETA SUBUNIT, PUTATIVE (AFU_ORTHOLOGUE AFUA_4G13030)-RELATED"/>
    <property type="match status" value="1"/>
</dbReference>
<comment type="similarity">
    <text evidence="2">Belongs to the HpcH/HpaI aldolase family.</text>
</comment>
<dbReference type="InterPro" id="IPR040442">
    <property type="entry name" value="Pyrv_kinase-like_dom_sf"/>
</dbReference>
<evidence type="ECO:0000256" key="4">
    <source>
        <dbReference type="ARBA" id="ARBA00022842"/>
    </source>
</evidence>
<keyword evidence="3" id="KW-0479">Metal-binding</keyword>
<dbReference type="InterPro" id="IPR015813">
    <property type="entry name" value="Pyrv/PenolPyrv_kinase-like_dom"/>
</dbReference>
<dbReference type="Pfam" id="PF03328">
    <property type="entry name" value="HpcH_HpaI"/>
    <property type="match status" value="1"/>
</dbReference>
<evidence type="ECO:0000313" key="6">
    <source>
        <dbReference type="EMBL" id="GGB36944.1"/>
    </source>
</evidence>